<sequence length="82" mass="9312">MKFFVFLYTLTLQVNLMETLSKINLHTSIMEAKNMNYVKFGSGREGVESRTPYDSTVAPTPPILKSAEYAFKRSGDAEQKRS</sequence>
<organism evidence="1 2">
    <name type="scientific">candidate division MSBL1 archaeon SCGC-AAA259A05</name>
    <dbReference type="NCBI Taxonomy" id="1698259"/>
    <lineage>
        <taxon>Archaea</taxon>
        <taxon>Methanobacteriati</taxon>
        <taxon>Methanobacteriota</taxon>
        <taxon>candidate division MSBL1</taxon>
    </lineage>
</organism>
<protein>
    <submittedName>
        <fullName evidence="1">Uncharacterized protein</fullName>
    </submittedName>
</protein>
<dbReference type="EMBL" id="LHXJ01000093">
    <property type="protein sequence ID" value="KXA89180.1"/>
    <property type="molecule type" value="Genomic_DNA"/>
</dbReference>
<proteinExistence type="predicted"/>
<accession>A0A133U4R2</accession>
<reference evidence="1 2" key="1">
    <citation type="journal article" date="2016" name="Sci. Rep.">
        <title>Metabolic traits of an uncultured archaeal lineage -MSBL1- from brine pools of the Red Sea.</title>
        <authorList>
            <person name="Mwirichia R."/>
            <person name="Alam I."/>
            <person name="Rashid M."/>
            <person name="Vinu M."/>
            <person name="Ba-Alawi W."/>
            <person name="Anthony Kamau A."/>
            <person name="Kamanda Ngugi D."/>
            <person name="Goker M."/>
            <person name="Klenk H.P."/>
            <person name="Bajic V."/>
            <person name="Stingl U."/>
        </authorList>
    </citation>
    <scope>NUCLEOTIDE SEQUENCE [LARGE SCALE GENOMIC DNA]</scope>
    <source>
        <strain evidence="1">SCGC-AAA259A05</strain>
    </source>
</reference>
<dbReference type="Proteomes" id="UP000070163">
    <property type="component" value="Unassembled WGS sequence"/>
</dbReference>
<name>A0A133U4R2_9EURY</name>
<keyword evidence="2" id="KW-1185">Reference proteome</keyword>
<comment type="caution">
    <text evidence="1">The sequence shown here is derived from an EMBL/GenBank/DDBJ whole genome shotgun (WGS) entry which is preliminary data.</text>
</comment>
<gene>
    <name evidence="1" type="ORF">AKJ57_05735</name>
</gene>
<dbReference type="AlphaFoldDB" id="A0A133U4R2"/>
<evidence type="ECO:0000313" key="1">
    <source>
        <dbReference type="EMBL" id="KXA89180.1"/>
    </source>
</evidence>
<evidence type="ECO:0000313" key="2">
    <source>
        <dbReference type="Proteomes" id="UP000070163"/>
    </source>
</evidence>